<keyword evidence="4" id="KW-1185">Reference proteome</keyword>
<reference evidence="3 4" key="1">
    <citation type="journal article" date="2011" name="Stand. Genomic Sci.">
        <title>Complete genome sequence of Parvibaculum lavamentivorans type strain (DS-1(T)).</title>
        <authorList>
            <person name="Schleheck D."/>
            <person name="Weiss M."/>
            <person name="Pitluck S."/>
            <person name="Bruce D."/>
            <person name="Land M.L."/>
            <person name="Han S."/>
            <person name="Saunders E."/>
            <person name="Tapia R."/>
            <person name="Detter C."/>
            <person name="Brettin T."/>
            <person name="Han J."/>
            <person name="Woyke T."/>
            <person name="Goodwin L."/>
            <person name="Pennacchio L."/>
            <person name="Nolan M."/>
            <person name="Cook A.M."/>
            <person name="Kjelleberg S."/>
            <person name="Thomas T."/>
        </authorList>
    </citation>
    <scope>NUCLEOTIDE SEQUENCE [LARGE SCALE GENOMIC DNA]</scope>
    <source>
        <strain evidence="4">DS-1 / DSM 13023 / NCIMB 13966</strain>
    </source>
</reference>
<dbReference type="SUPFAM" id="SSF46565">
    <property type="entry name" value="Chaperone J-domain"/>
    <property type="match status" value="1"/>
</dbReference>
<evidence type="ECO:0000256" key="1">
    <source>
        <dbReference type="ARBA" id="ARBA00023186"/>
    </source>
</evidence>
<dbReference type="InterPro" id="IPR036869">
    <property type="entry name" value="J_dom_sf"/>
</dbReference>
<dbReference type="CDD" id="cd06257">
    <property type="entry name" value="DnaJ"/>
    <property type="match status" value="1"/>
</dbReference>
<dbReference type="HOGENOM" id="CLU_017633_0_0_5"/>
<evidence type="ECO:0000313" key="3">
    <source>
        <dbReference type="EMBL" id="ABS62410.1"/>
    </source>
</evidence>
<dbReference type="FunFam" id="2.60.260.20:FF:000013">
    <property type="entry name" value="DnaJ subfamily B member 11"/>
    <property type="match status" value="1"/>
</dbReference>
<dbReference type="GO" id="GO:0042026">
    <property type="term" value="P:protein refolding"/>
    <property type="evidence" value="ECO:0007669"/>
    <property type="project" value="TreeGrafter"/>
</dbReference>
<dbReference type="STRING" id="402881.Plav_0787"/>
<dbReference type="RefSeq" id="WP_012109660.1">
    <property type="nucleotide sequence ID" value="NC_009719.1"/>
</dbReference>
<dbReference type="PRINTS" id="PR00625">
    <property type="entry name" value="JDOMAIN"/>
</dbReference>
<dbReference type="SUPFAM" id="SSF49493">
    <property type="entry name" value="HSP40/DnaJ peptide-binding domain"/>
    <property type="match status" value="2"/>
</dbReference>
<dbReference type="SMART" id="SM00271">
    <property type="entry name" value="DnaJ"/>
    <property type="match status" value="1"/>
</dbReference>
<dbReference type="PANTHER" id="PTHR43096">
    <property type="entry name" value="DNAJ HOMOLOG 1, MITOCHONDRIAL-RELATED"/>
    <property type="match status" value="1"/>
</dbReference>
<sequence length="292" mass="31226">MRDPYEILGLGPGAGNAEIKLAYRKLAKQLHPDTQGASPAQQARFQEVTAAYNQLKDEASRRRFEAERRASAAMRRRPAFEEAHPVSGSQVPPDDIFSELFEGIRSAGKRVFRARGDDQTYRLAVTFLEAANGAKKRVTLAGGRTLELAVPPGIESGKQIRLRGQGGEGHGGAEAGDALVTIDVEAHPYFRREGNDIHLTLPVTLAEAVLGSRIEAPTVAGPVSLSVPAGSNTGTRLRLRGRGLAGEGGKTGDQYVTLSVTLPDAADEALRDFAANWTAGLKFNPRNGFSDS</sequence>
<keyword evidence="1" id="KW-0143">Chaperone</keyword>
<dbReference type="Gene3D" id="1.10.287.110">
    <property type="entry name" value="DnaJ domain"/>
    <property type="match status" value="1"/>
</dbReference>
<dbReference type="Pfam" id="PF01556">
    <property type="entry name" value="DnaJ_C"/>
    <property type="match status" value="1"/>
</dbReference>
<evidence type="ECO:0000313" key="4">
    <source>
        <dbReference type="Proteomes" id="UP000006377"/>
    </source>
</evidence>
<dbReference type="InterPro" id="IPR001623">
    <property type="entry name" value="DnaJ_domain"/>
</dbReference>
<accession>A7HR77</accession>
<dbReference type="GO" id="GO:0051082">
    <property type="term" value="F:unfolded protein binding"/>
    <property type="evidence" value="ECO:0007669"/>
    <property type="project" value="InterPro"/>
</dbReference>
<dbReference type="KEGG" id="pla:Plav_0787"/>
<gene>
    <name evidence="3" type="ordered locus">Plav_0787</name>
</gene>
<dbReference type="OrthoDB" id="9779889at2"/>
<dbReference type="CDD" id="cd10747">
    <property type="entry name" value="DnaJ_C"/>
    <property type="match status" value="1"/>
</dbReference>
<dbReference type="PROSITE" id="PS00636">
    <property type="entry name" value="DNAJ_1"/>
    <property type="match status" value="1"/>
</dbReference>
<dbReference type="InterPro" id="IPR008971">
    <property type="entry name" value="HSP40/DnaJ_pept-bd"/>
</dbReference>
<name>A7HR77_PARL1</name>
<dbReference type="Proteomes" id="UP000006377">
    <property type="component" value="Chromosome"/>
</dbReference>
<dbReference type="EMBL" id="CP000774">
    <property type="protein sequence ID" value="ABS62410.1"/>
    <property type="molecule type" value="Genomic_DNA"/>
</dbReference>
<evidence type="ECO:0000259" key="2">
    <source>
        <dbReference type="PROSITE" id="PS50076"/>
    </source>
</evidence>
<protein>
    <submittedName>
        <fullName evidence="3">Chaperone DnaJ domain protein</fullName>
    </submittedName>
</protein>
<dbReference type="GO" id="GO:0005737">
    <property type="term" value="C:cytoplasm"/>
    <property type="evidence" value="ECO:0007669"/>
    <property type="project" value="TreeGrafter"/>
</dbReference>
<organism evidence="3 4">
    <name type="scientific">Parvibaculum lavamentivorans (strain DS-1 / DSM 13023 / NCIMB 13966)</name>
    <dbReference type="NCBI Taxonomy" id="402881"/>
    <lineage>
        <taxon>Bacteria</taxon>
        <taxon>Pseudomonadati</taxon>
        <taxon>Pseudomonadota</taxon>
        <taxon>Alphaproteobacteria</taxon>
        <taxon>Hyphomicrobiales</taxon>
        <taxon>Parvibaculaceae</taxon>
        <taxon>Parvibaculum</taxon>
    </lineage>
</organism>
<dbReference type="PROSITE" id="PS50076">
    <property type="entry name" value="DNAJ_2"/>
    <property type="match status" value="1"/>
</dbReference>
<dbReference type="InterPro" id="IPR018253">
    <property type="entry name" value="DnaJ_domain_CS"/>
</dbReference>
<dbReference type="eggNOG" id="COG0484">
    <property type="taxonomic scope" value="Bacteria"/>
</dbReference>
<dbReference type="InterPro" id="IPR002939">
    <property type="entry name" value="DnaJ_C"/>
</dbReference>
<dbReference type="PANTHER" id="PTHR43096:SF52">
    <property type="entry name" value="DNAJ HOMOLOG 1, MITOCHONDRIAL-RELATED"/>
    <property type="match status" value="1"/>
</dbReference>
<proteinExistence type="predicted"/>
<dbReference type="Gene3D" id="2.60.260.20">
    <property type="entry name" value="Urease metallochaperone UreE, N-terminal domain"/>
    <property type="match status" value="2"/>
</dbReference>
<dbReference type="Pfam" id="PF00226">
    <property type="entry name" value="DnaJ"/>
    <property type="match status" value="1"/>
</dbReference>
<feature type="domain" description="J" evidence="2">
    <location>
        <begin position="3"/>
        <end position="68"/>
    </location>
</feature>
<dbReference type="AlphaFoldDB" id="A7HR77"/>